<keyword evidence="1" id="KW-0547">Nucleotide-binding</keyword>
<feature type="region of interest" description="Disordered" evidence="2">
    <location>
        <begin position="459"/>
        <end position="531"/>
    </location>
</feature>
<dbReference type="InterPro" id="IPR013815">
    <property type="entry name" value="ATP_grasp_subdomain_1"/>
</dbReference>
<comment type="caution">
    <text evidence="4">The sequence shown here is derived from an EMBL/GenBank/DDBJ whole genome shotgun (WGS) entry which is preliminary data.</text>
</comment>
<evidence type="ECO:0000313" key="5">
    <source>
        <dbReference type="Proteomes" id="UP001138500"/>
    </source>
</evidence>
<dbReference type="Proteomes" id="UP001138500">
    <property type="component" value="Unassembled WGS sequence"/>
</dbReference>
<dbReference type="AlphaFoldDB" id="A0A9W7SPS9"/>
<accession>A0A9W7SPS9</accession>
<evidence type="ECO:0000256" key="2">
    <source>
        <dbReference type="SAM" id="MobiDB-lite"/>
    </source>
</evidence>
<evidence type="ECO:0000259" key="3">
    <source>
        <dbReference type="PROSITE" id="PS50975"/>
    </source>
</evidence>
<gene>
    <name evidence="4" type="ORF">Tdes44962_MAKER03481</name>
</gene>
<dbReference type="SUPFAM" id="SSF56059">
    <property type="entry name" value="Glutathione synthetase ATP-binding domain-like"/>
    <property type="match status" value="1"/>
</dbReference>
<dbReference type="EMBL" id="RIBY02001990">
    <property type="protein sequence ID" value="KAH9826349.1"/>
    <property type="molecule type" value="Genomic_DNA"/>
</dbReference>
<evidence type="ECO:0000313" key="4">
    <source>
        <dbReference type="EMBL" id="KAH9826349.1"/>
    </source>
</evidence>
<dbReference type="GO" id="GO:0046872">
    <property type="term" value="F:metal ion binding"/>
    <property type="evidence" value="ECO:0007669"/>
    <property type="project" value="InterPro"/>
</dbReference>
<dbReference type="Gene3D" id="3.40.50.20">
    <property type="match status" value="1"/>
</dbReference>
<keyword evidence="5" id="KW-1185">Reference proteome</keyword>
<reference evidence="4 5" key="1">
    <citation type="journal article" date="2018" name="IMA Fungus">
        <title>IMA Genome-F 10: Nine draft genome sequences of Claviceps purpurea s.lat., including C. arundinis, C. humidiphila, and C. cf. spartinae, pseudomolecules for the pitch canker pathogen Fusarium circinatum, draft genome of Davidsoniella eucalypti, Grosmannia galeiformis, Quambalaria eucalypti, and Teratosphaeria destructans.</title>
        <authorList>
            <person name="Wingfield B.D."/>
            <person name="Liu M."/>
            <person name="Nguyen H.D."/>
            <person name="Lane F.A."/>
            <person name="Morgan S.W."/>
            <person name="De Vos L."/>
            <person name="Wilken P.M."/>
            <person name="Duong T.A."/>
            <person name="Aylward J."/>
            <person name="Coetzee M.P."/>
            <person name="Dadej K."/>
            <person name="De Beer Z.W."/>
            <person name="Findlay W."/>
            <person name="Havenga M."/>
            <person name="Kolarik M."/>
            <person name="Menzies J.G."/>
            <person name="Naidoo K."/>
            <person name="Pochopski O."/>
            <person name="Shoukouhi P."/>
            <person name="Santana Q.C."/>
            <person name="Seifert K.A."/>
            <person name="Soal N."/>
            <person name="Steenkamp E.T."/>
            <person name="Tatham C.T."/>
            <person name="van der Nest M.A."/>
            <person name="Wingfield M.J."/>
        </authorList>
    </citation>
    <scope>NUCLEOTIDE SEQUENCE [LARGE SCALE GENOMIC DNA]</scope>
    <source>
        <strain evidence="4">CMW44962</strain>
    </source>
</reference>
<feature type="domain" description="ATP-grasp" evidence="3">
    <location>
        <begin position="132"/>
        <end position="322"/>
    </location>
</feature>
<sequence length="531" mass="60092">MVCGLGCKEALPRHQRLRLLLTNGRFPVSLDLARQLRKAGHQVFVVDPMEYHVCAFSIKVKSSMQVSAPHDDAKGYVQGVLTAIEKWQIDQIIPIHEEIFYLAECGEPAILERLFAPPFELLVRLHNKWEFTKMMQRLGMDVPEAQLCTNYGDVESLNLEKYKHGMALKPCFGRACTGVHHLEISEPLPECNELNIGHHNHYIAQEWTKGTRYCTYSVVRDGRVEATSLYPVTDTIDGSSCVYFKQKYHEGIYNYILEFVRRCSEIHGPFSGQLAFDFVEDLENNRLVTIECNPRSTSGIHLWTRTPYLAYVLTNSLPDVGHEEKPIQPPPTHIWHGPSHAQVAAGMIMWEHRDATLSVWAHHMARLVGARDVVWAWRDPMPVIAEPFLLTTYFTMARKAGLQLPELFQHQVLWEPQGTHLEQVRKIIEDADARDEEKARRISNELETVMTSQTDAIAPCGPISDDVGSAPEKMPGYFTGEESPVLDRKTSQPDVPSLNSGTMRDSAVSETSIQVPAQQAVDNVAAEKHHE</sequence>
<dbReference type="Gene3D" id="3.30.470.20">
    <property type="entry name" value="ATP-grasp fold, B domain"/>
    <property type="match status" value="1"/>
</dbReference>
<dbReference type="OrthoDB" id="186626at2759"/>
<feature type="compositionally biased region" description="Polar residues" evidence="2">
    <location>
        <begin position="492"/>
        <end position="521"/>
    </location>
</feature>
<dbReference type="PROSITE" id="PS50975">
    <property type="entry name" value="ATP_GRASP"/>
    <property type="match status" value="1"/>
</dbReference>
<dbReference type="GO" id="GO:0005524">
    <property type="term" value="F:ATP binding"/>
    <property type="evidence" value="ECO:0007669"/>
    <property type="project" value="UniProtKB-UniRule"/>
</dbReference>
<protein>
    <submittedName>
        <fullName evidence="4">ATP-grasp domain</fullName>
    </submittedName>
</protein>
<keyword evidence="1" id="KW-0067">ATP-binding</keyword>
<dbReference type="Gene3D" id="3.30.1490.20">
    <property type="entry name" value="ATP-grasp fold, A domain"/>
    <property type="match status" value="1"/>
</dbReference>
<name>A0A9W7SPS9_9PEZI</name>
<dbReference type="InterPro" id="IPR011761">
    <property type="entry name" value="ATP-grasp"/>
</dbReference>
<evidence type="ECO:0000256" key="1">
    <source>
        <dbReference type="PROSITE-ProRule" id="PRU00409"/>
    </source>
</evidence>
<reference evidence="4 5" key="2">
    <citation type="journal article" date="2021" name="Curr. Genet.">
        <title>Genetic response to nitrogen starvation in the aggressive Eucalyptus foliar pathogen Teratosphaeria destructans.</title>
        <authorList>
            <person name="Havenga M."/>
            <person name="Wingfield B.D."/>
            <person name="Wingfield M.J."/>
            <person name="Dreyer L.L."/>
            <person name="Roets F."/>
            <person name="Aylward J."/>
        </authorList>
    </citation>
    <scope>NUCLEOTIDE SEQUENCE [LARGE SCALE GENOMIC DNA]</scope>
    <source>
        <strain evidence="4">CMW44962</strain>
    </source>
</reference>
<proteinExistence type="predicted"/>
<organism evidence="4 5">
    <name type="scientific">Teratosphaeria destructans</name>
    <dbReference type="NCBI Taxonomy" id="418781"/>
    <lineage>
        <taxon>Eukaryota</taxon>
        <taxon>Fungi</taxon>
        <taxon>Dikarya</taxon>
        <taxon>Ascomycota</taxon>
        <taxon>Pezizomycotina</taxon>
        <taxon>Dothideomycetes</taxon>
        <taxon>Dothideomycetidae</taxon>
        <taxon>Mycosphaerellales</taxon>
        <taxon>Teratosphaeriaceae</taxon>
        <taxon>Teratosphaeria</taxon>
    </lineage>
</organism>